<protein>
    <submittedName>
        <fullName evidence="1">Toxin-antitoxin system HicB family antitoxin</fullName>
    </submittedName>
</protein>
<evidence type="ECO:0000313" key="1">
    <source>
        <dbReference type="EMBL" id="MYL82349.1"/>
    </source>
</evidence>
<dbReference type="OrthoDB" id="5297106at2"/>
<dbReference type="InterPro" id="IPR008651">
    <property type="entry name" value="Uncharacterised_HicB"/>
</dbReference>
<dbReference type="Pfam" id="PF05534">
    <property type="entry name" value="HicB"/>
    <property type="match status" value="1"/>
</dbReference>
<dbReference type="InterPro" id="IPR035069">
    <property type="entry name" value="TTHA1013/TTHA0281-like"/>
</dbReference>
<dbReference type="Proteomes" id="UP000482487">
    <property type="component" value="Unassembled WGS sequence"/>
</dbReference>
<evidence type="ECO:0000313" key="2">
    <source>
        <dbReference type="Proteomes" id="UP000482487"/>
    </source>
</evidence>
<dbReference type="InterPro" id="IPR010985">
    <property type="entry name" value="Ribbon_hlx_hlx"/>
</dbReference>
<gene>
    <name evidence="1" type="ORF">GTA51_04250</name>
</gene>
<dbReference type="EMBL" id="WVUD01000004">
    <property type="protein sequence ID" value="MYL82349.1"/>
    <property type="molecule type" value="Genomic_DNA"/>
</dbReference>
<dbReference type="SUPFAM" id="SSF47598">
    <property type="entry name" value="Ribbon-helix-helix"/>
    <property type="match status" value="1"/>
</dbReference>
<dbReference type="GO" id="GO:0006355">
    <property type="term" value="P:regulation of DNA-templated transcription"/>
    <property type="evidence" value="ECO:0007669"/>
    <property type="project" value="InterPro"/>
</dbReference>
<proteinExistence type="predicted"/>
<organism evidence="1 2">
    <name type="scientific">Solidesulfovibrio aerotolerans</name>
    <dbReference type="NCBI Taxonomy" id="295255"/>
    <lineage>
        <taxon>Bacteria</taxon>
        <taxon>Pseudomonadati</taxon>
        <taxon>Thermodesulfobacteriota</taxon>
        <taxon>Desulfovibrionia</taxon>
        <taxon>Desulfovibrionales</taxon>
        <taxon>Desulfovibrionaceae</taxon>
        <taxon>Solidesulfovibrio</taxon>
    </lineage>
</organism>
<sequence>MNALTHMGYVGIFDYDPGDEAFHGRVMGMRDTIHFCGKSIDDLKKSLAVGVEDYLALCAEDGVQPEKPYSGKIGLRLNADLHRLAATVAKAEGKSLNTWIMETIERQAKASLSA</sequence>
<accession>A0A7C9MI33</accession>
<dbReference type="AlphaFoldDB" id="A0A7C9MI33"/>
<keyword evidence="2" id="KW-1185">Reference proteome</keyword>
<dbReference type="SUPFAM" id="SSF143100">
    <property type="entry name" value="TTHA1013/TTHA0281-like"/>
    <property type="match status" value="1"/>
</dbReference>
<comment type="caution">
    <text evidence="1">The sequence shown here is derived from an EMBL/GenBank/DDBJ whole genome shotgun (WGS) entry which is preliminary data.</text>
</comment>
<name>A0A7C9MI33_9BACT</name>
<reference evidence="1 2" key="1">
    <citation type="submission" date="2020-01" db="EMBL/GenBank/DDBJ databases">
        <title>Genome sequence of Desulfovibrio aerotolerans DSM 16695(T).</title>
        <authorList>
            <person name="Karnachuk O."/>
            <person name="Avakyan M."/>
            <person name="Mardanov A."/>
            <person name="Kadnikov V."/>
            <person name="Ravin N."/>
        </authorList>
    </citation>
    <scope>NUCLEOTIDE SEQUENCE [LARGE SCALE GENOMIC DNA]</scope>
    <source>
        <strain evidence="1 2">DSM 16695</strain>
    </source>
</reference>